<dbReference type="PANTHER" id="PTHR43745">
    <property type="entry name" value="NITROREDUCTASE MJ1384-RELATED"/>
    <property type="match status" value="1"/>
</dbReference>
<dbReference type="SUPFAM" id="SSF55469">
    <property type="entry name" value="FMN-dependent nitroreductase-like"/>
    <property type="match status" value="2"/>
</dbReference>
<dbReference type="NCBIfam" id="TIGR03605">
    <property type="entry name" value="antibiot_sagB"/>
    <property type="match status" value="1"/>
</dbReference>
<dbReference type="InterPro" id="IPR020051">
    <property type="entry name" value="SagB-type_dehydrogenase"/>
</dbReference>
<dbReference type="Proteomes" id="UP000475214">
    <property type="component" value="Unassembled WGS sequence"/>
</dbReference>
<protein>
    <submittedName>
        <fullName evidence="3">SagB/ThcOx family dehydrogenase</fullName>
    </submittedName>
</protein>
<dbReference type="CDD" id="cd02142">
    <property type="entry name" value="McbC_SagB-like_oxidoreductase"/>
    <property type="match status" value="1"/>
</dbReference>
<dbReference type="InterPro" id="IPR052544">
    <property type="entry name" value="Bacteriocin_Proc_Enz"/>
</dbReference>
<evidence type="ECO:0000259" key="2">
    <source>
        <dbReference type="Pfam" id="PF00881"/>
    </source>
</evidence>
<feature type="region of interest" description="Disordered" evidence="1">
    <location>
        <begin position="1"/>
        <end position="42"/>
    </location>
</feature>
<feature type="region of interest" description="Disordered" evidence="1">
    <location>
        <begin position="294"/>
        <end position="317"/>
    </location>
</feature>
<comment type="caution">
    <text evidence="3">The sequence shown here is derived from an EMBL/GenBank/DDBJ whole genome shotgun (WGS) entry which is preliminary data.</text>
</comment>
<dbReference type="Gene3D" id="3.40.109.10">
    <property type="entry name" value="NADH Oxidase"/>
    <property type="match status" value="2"/>
</dbReference>
<organism evidence="3 4">
    <name type="scientific">Phytoactinopolyspora halotolerans</name>
    <dbReference type="NCBI Taxonomy" id="1981512"/>
    <lineage>
        <taxon>Bacteria</taxon>
        <taxon>Bacillati</taxon>
        <taxon>Actinomycetota</taxon>
        <taxon>Actinomycetes</taxon>
        <taxon>Jiangellales</taxon>
        <taxon>Jiangellaceae</taxon>
        <taxon>Phytoactinopolyspora</taxon>
    </lineage>
</organism>
<dbReference type="InterPro" id="IPR000415">
    <property type="entry name" value="Nitroreductase-like"/>
</dbReference>
<dbReference type="InterPro" id="IPR029479">
    <property type="entry name" value="Nitroreductase"/>
</dbReference>
<dbReference type="EMBL" id="JAAGOA010000025">
    <property type="protein sequence ID" value="NEE03720.1"/>
    <property type="molecule type" value="Genomic_DNA"/>
</dbReference>
<dbReference type="GO" id="GO:0016491">
    <property type="term" value="F:oxidoreductase activity"/>
    <property type="evidence" value="ECO:0007669"/>
    <property type="project" value="InterPro"/>
</dbReference>
<evidence type="ECO:0000313" key="3">
    <source>
        <dbReference type="EMBL" id="NEE03720.1"/>
    </source>
</evidence>
<accession>A0A6L9SI25</accession>
<dbReference type="PANTHER" id="PTHR43745:SF2">
    <property type="entry name" value="NITROREDUCTASE MJ1384-RELATED"/>
    <property type="match status" value="1"/>
</dbReference>
<feature type="domain" description="Nitroreductase" evidence="2">
    <location>
        <begin position="439"/>
        <end position="575"/>
    </location>
</feature>
<dbReference type="Pfam" id="PF00881">
    <property type="entry name" value="Nitroreductase"/>
    <property type="match status" value="1"/>
</dbReference>
<sequence length="597" mass="64825">MNTMHQLHDHDQNRDQDHHHHHHHHHDLVDVLPAADPTPPADAQTALDYARRMFERQRVPLPPFGFTVDWADQPSKHKLYLDAPRLPLPAPFADLPPTDMNSAARRAAAPPGDTMPDLATLAAALGCYSLTGRRTEPNWNEDSSRKLASQSAVWSRPTPSGGGMYPAESYLVVGDDGPLPAGLYHYATAQHSLDRLAVGSRCAELTRATGVAAQLYLVGSLRFWKNAFKYNSFSYHVVTQDMGALLGSWRLVLAAHGLAVEPLLWFDEDLVSGAIEVDGQTEAPFVVLPLGAHRPVTDDETDGETDHKAVDETGDEPSTRLLPLSRGEPHRVWERSARVRTFPLVEEVHAAALVGDEPRPEPGVASAGAIAPAEGEEISLPPGTDPADLDLAASLQRRHSSFGLLSAQPPLSVADLGWVLSVTARIGAGGTDVAPAGPHGRSHPWTRLWVLANQVDGLEQRGYAYDADSHRLIAGAPVDFAELQRYYALTNYSVREAAALVVITGRLRPLVHAYGGRGYRMLSIEVGQNAQALYLAATARRLGVGAVLGVDNLAVDEMLGIDDTDENSMLFALIGHERGPRAGYDHTIRRPEGSRQR</sequence>
<evidence type="ECO:0000313" key="4">
    <source>
        <dbReference type="Proteomes" id="UP000475214"/>
    </source>
</evidence>
<gene>
    <name evidence="3" type="ORF">G1H10_26485</name>
</gene>
<feature type="compositionally biased region" description="Basic and acidic residues" evidence="1">
    <location>
        <begin position="1"/>
        <end position="18"/>
    </location>
</feature>
<dbReference type="AlphaFoldDB" id="A0A6L9SI25"/>
<name>A0A6L9SI25_9ACTN</name>
<feature type="compositionally biased region" description="Low complexity" evidence="1">
    <location>
        <begin position="30"/>
        <end position="42"/>
    </location>
</feature>
<proteinExistence type="predicted"/>
<keyword evidence="4" id="KW-1185">Reference proteome</keyword>
<evidence type="ECO:0000256" key="1">
    <source>
        <dbReference type="SAM" id="MobiDB-lite"/>
    </source>
</evidence>
<reference evidence="3 4" key="1">
    <citation type="submission" date="2020-02" db="EMBL/GenBank/DDBJ databases">
        <authorList>
            <person name="Li X.-J."/>
            <person name="Han X.-M."/>
        </authorList>
    </citation>
    <scope>NUCLEOTIDE SEQUENCE [LARGE SCALE GENOMIC DNA]</scope>
    <source>
        <strain evidence="3 4">CCTCC AB 2017055</strain>
    </source>
</reference>